<evidence type="ECO:0000256" key="1">
    <source>
        <dbReference type="SAM" id="MobiDB-lite"/>
    </source>
</evidence>
<name>A0AAV9TB81_9PEZI</name>
<dbReference type="EMBL" id="JASAOK010000039">
    <property type="protein sequence ID" value="KAK6216930.1"/>
    <property type="molecule type" value="Genomic_DNA"/>
</dbReference>
<evidence type="ECO:0000313" key="4">
    <source>
        <dbReference type="Proteomes" id="UP001327957"/>
    </source>
</evidence>
<accession>A0AAV9TB81</accession>
<keyword evidence="4" id="KW-1185">Reference proteome</keyword>
<feature type="signal peptide" evidence="2">
    <location>
        <begin position="1"/>
        <end position="18"/>
    </location>
</feature>
<feature type="region of interest" description="Disordered" evidence="1">
    <location>
        <begin position="160"/>
        <end position="191"/>
    </location>
</feature>
<keyword evidence="2" id="KW-0732">Signal</keyword>
<proteinExistence type="predicted"/>
<protein>
    <submittedName>
        <fullName evidence="3">Uncharacterized protein</fullName>
    </submittedName>
</protein>
<evidence type="ECO:0000256" key="2">
    <source>
        <dbReference type="SAM" id="SignalP"/>
    </source>
</evidence>
<feature type="chain" id="PRO_5043440757" evidence="2">
    <location>
        <begin position="19"/>
        <end position="322"/>
    </location>
</feature>
<reference evidence="3 4" key="1">
    <citation type="submission" date="2023-04" db="EMBL/GenBank/DDBJ databases">
        <title>Colletotrichum tabacum stain YC1 causing leaf anthracnose on Nicotiana tabacum(L.) cv.</title>
        <authorList>
            <person name="Ji Z."/>
            <person name="Wang M."/>
            <person name="Zhang J."/>
            <person name="Wang N."/>
            <person name="Zhou Z."/>
        </authorList>
    </citation>
    <scope>NUCLEOTIDE SEQUENCE [LARGE SCALE GENOMIC DNA]</scope>
    <source>
        <strain evidence="3 4">YC1</strain>
    </source>
</reference>
<dbReference type="AlphaFoldDB" id="A0AAV9TB81"/>
<evidence type="ECO:0000313" key="3">
    <source>
        <dbReference type="EMBL" id="KAK6216930.1"/>
    </source>
</evidence>
<sequence>MRGFSIVASALCASYVAAQGAVCFDDLDCALTGQANAKCVRAQAGGITGNCATGAAAGAGKTQGKQNAAADPLTALLGGLTGKKATGKATGAAAPAKSKAKAAKTDKQLGLQLRPVLKQRTPSPQFLVQPLVCLKEKGPNRPALLLRPALKQLIPSTQFLEPPPACSKGKGPRFSEPLPTSLKAKVPSLPPPPRLPLPQPRLLESLLLQPPLLRLLLLRLPRRLENPLPLLPLPHLQPLQPENRPHLRPQLLRPQASLLHRPLHLQLPLLLPLRPRASLLPHQLPPLPVLPPPLHQLLDLLADGPFQLHPASELVGFVSRKA</sequence>
<comment type="caution">
    <text evidence="3">The sequence shown here is derived from an EMBL/GenBank/DDBJ whole genome shotgun (WGS) entry which is preliminary data.</text>
</comment>
<dbReference type="Proteomes" id="UP001327957">
    <property type="component" value="Unassembled WGS sequence"/>
</dbReference>
<organism evidence="3 4">
    <name type="scientific">Colletotrichum tabaci</name>
    <dbReference type="NCBI Taxonomy" id="1209068"/>
    <lineage>
        <taxon>Eukaryota</taxon>
        <taxon>Fungi</taxon>
        <taxon>Dikarya</taxon>
        <taxon>Ascomycota</taxon>
        <taxon>Pezizomycotina</taxon>
        <taxon>Sordariomycetes</taxon>
        <taxon>Hypocreomycetidae</taxon>
        <taxon>Glomerellales</taxon>
        <taxon>Glomerellaceae</taxon>
        <taxon>Colletotrichum</taxon>
        <taxon>Colletotrichum destructivum species complex</taxon>
    </lineage>
</organism>
<gene>
    <name evidence="3" type="ORF">QIS74_07044</name>
</gene>